<sequence length="235" mass="25944">MFEPLVLLPGILSDMRLFLPQITTLSREMPVMVAPTMLGERVDEIASGLLPTLPQKFALMGHGFGGIIAMELARRAPERITRLALSSTSPLPETPQDSGERELRIVGARAGRFDDVIAKEIPPEALGAAQRATVYPKLQTMARTGGAEAYVRQSRAMQRRRDQQSTMRRLKMPVMVICGEHDPIFPVKRHGFMASLIPYAELSVIPGAGHLPTLEAPTAMTDVIRKWMAQPLVLR</sequence>
<dbReference type="PANTHER" id="PTHR43798:SF29">
    <property type="entry name" value="AB HYDROLASE-1 DOMAIN-CONTAINING PROTEIN"/>
    <property type="match status" value="1"/>
</dbReference>
<evidence type="ECO:0000259" key="1">
    <source>
        <dbReference type="Pfam" id="PF12697"/>
    </source>
</evidence>
<feature type="domain" description="AB hydrolase-1" evidence="1">
    <location>
        <begin position="42"/>
        <end position="220"/>
    </location>
</feature>
<dbReference type="InterPro" id="IPR000073">
    <property type="entry name" value="AB_hydrolase_1"/>
</dbReference>
<keyword evidence="3" id="KW-1185">Reference proteome</keyword>
<dbReference type="EMBL" id="MSPP01000003">
    <property type="protein sequence ID" value="OUD09284.1"/>
    <property type="molecule type" value="Genomic_DNA"/>
</dbReference>
<dbReference type="OrthoDB" id="5491135at2"/>
<dbReference type="AlphaFoldDB" id="A0A251WYY9"/>
<reference evidence="2 3" key="1">
    <citation type="submission" date="2016-12" db="EMBL/GenBank/DDBJ databases">
        <title>The draft genome sequence of HSLHS2.</title>
        <authorList>
            <person name="Hu D."/>
            <person name="Wang L."/>
            <person name="Shao Z."/>
        </authorList>
    </citation>
    <scope>NUCLEOTIDE SEQUENCE [LARGE SCALE GENOMIC DNA]</scope>
    <source>
        <strain evidence="2">MCCC 1A06712</strain>
    </source>
</reference>
<dbReference type="PRINTS" id="PR00111">
    <property type="entry name" value="ABHYDROLASE"/>
</dbReference>
<accession>A0A251WYY9</accession>
<dbReference type="PANTHER" id="PTHR43798">
    <property type="entry name" value="MONOACYLGLYCEROL LIPASE"/>
    <property type="match status" value="1"/>
</dbReference>
<dbReference type="Pfam" id="PF12697">
    <property type="entry name" value="Abhydrolase_6"/>
    <property type="match status" value="1"/>
</dbReference>
<keyword evidence="2" id="KW-0378">Hydrolase</keyword>
<dbReference type="InterPro" id="IPR029058">
    <property type="entry name" value="AB_hydrolase_fold"/>
</dbReference>
<dbReference type="Proteomes" id="UP000194664">
    <property type="component" value="Unassembled WGS sequence"/>
</dbReference>
<dbReference type="Gene3D" id="3.40.50.1820">
    <property type="entry name" value="alpha/beta hydrolase"/>
    <property type="match status" value="1"/>
</dbReference>
<protein>
    <submittedName>
        <fullName evidence="2">Alpha/beta hydrolase</fullName>
    </submittedName>
</protein>
<name>A0A251WYY9_9RHOB</name>
<dbReference type="InterPro" id="IPR050266">
    <property type="entry name" value="AB_hydrolase_sf"/>
</dbReference>
<evidence type="ECO:0000313" key="2">
    <source>
        <dbReference type="EMBL" id="OUD09284.1"/>
    </source>
</evidence>
<proteinExistence type="predicted"/>
<comment type="caution">
    <text evidence="2">The sequence shown here is derived from an EMBL/GenBank/DDBJ whole genome shotgun (WGS) entry which is preliminary data.</text>
</comment>
<dbReference type="SUPFAM" id="SSF53474">
    <property type="entry name" value="alpha/beta-Hydrolases"/>
    <property type="match status" value="1"/>
</dbReference>
<gene>
    <name evidence="2" type="ORF">BVC71_11345</name>
</gene>
<evidence type="ECO:0000313" key="3">
    <source>
        <dbReference type="Proteomes" id="UP000194664"/>
    </source>
</evidence>
<organism evidence="2 3">
    <name type="scientific">Marivivens niveibacter</name>
    <dbReference type="NCBI Taxonomy" id="1930667"/>
    <lineage>
        <taxon>Bacteria</taxon>
        <taxon>Pseudomonadati</taxon>
        <taxon>Pseudomonadota</taxon>
        <taxon>Alphaproteobacteria</taxon>
        <taxon>Rhodobacterales</taxon>
        <taxon>Paracoccaceae</taxon>
        <taxon>Marivivens group</taxon>
        <taxon>Marivivens</taxon>
    </lineage>
</organism>
<dbReference type="RefSeq" id="WP_086451752.1">
    <property type="nucleotide sequence ID" value="NZ_MSPP01000003.1"/>
</dbReference>
<dbReference type="GO" id="GO:0016787">
    <property type="term" value="F:hydrolase activity"/>
    <property type="evidence" value="ECO:0007669"/>
    <property type="project" value="UniProtKB-KW"/>
</dbReference>